<dbReference type="EMBL" id="LT906439">
    <property type="protein sequence ID" value="SNU89494.1"/>
    <property type="molecule type" value="Genomic_DNA"/>
</dbReference>
<evidence type="ECO:0000313" key="1">
    <source>
        <dbReference type="EMBL" id="SNU89494.1"/>
    </source>
</evidence>
<dbReference type="Proteomes" id="UP000215185">
    <property type="component" value="Chromosome 1"/>
</dbReference>
<name>A0A239SXP9_9STRE</name>
<dbReference type="eggNOG" id="COG2826">
    <property type="taxonomic scope" value="Bacteria"/>
</dbReference>
<accession>A0A239SXP9</accession>
<organism evidence="1 2">
    <name type="scientific">Streptococcus merionis</name>
    <dbReference type="NCBI Taxonomy" id="400065"/>
    <lineage>
        <taxon>Bacteria</taxon>
        <taxon>Bacillati</taxon>
        <taxon>Bacillota</taxon>
        <taxon>Bacilli</taxon>
        <taxon>Lactobacillales</taxon>
        <taxon>Streptococcaceae</taxon>
        <taxon>Streptococcus</taxon>
    </lineage>
</organism>
<proteinExistence type="predicted"/>
<protein>
    <submittedName>
        <fullName evidence="1">Transposase IS1239</fullName>
    </submittedName>
</protein>
<dbReference type="AlphaFoldDB" id="A0A239SXP9"/>
<reference evidence="1 2" key="1">
    <citation type="submission" date="2017-06" db="EMBL/GenBank/DDBJ databases">
        <authorList>
            <consortium name="Pathogen Informatics"/>
        </authorList>
    </citation>
    <scope>NUCLEOTIDE SEQUENCE [LARGE SCALE GENOMIC DNA]</scope>
    <source>
        <strain evidence="1 2">NCTC13788</strain>
    </source>
</reference>
<gene>
    <name evidence="1" type="ORF">SAMEA4412692_01521</name>
</gene>
<sequence length="56" mass="6898">MTYEESRKRSIKQPSLTKEFKEKIVHYIKQKYPPEMMIKSGKVKATIYYWIHHRVI</sequence>
<keyword evidence="2" id="KW-1185">Reference proteome</keyword>
<dbReference type="STRING" id="1123308.GCA_000380085_00796"/>
<evidence type="ECO:0000313" key="2">
    <source>
        <dbReference type="Proteomes" id="UP000215185"/>
    </source>
</evidence>
<dbReference type="KEGG" id="smen:SAMEA4412692_1521"/>